<dbReference type="CDD" id="cd00174">
    <property type="entry name" value="SH3"/>
    <property type="match status" value="2"/>
</dbReference>
<evidence type="ECO:0000256" key="2">
    <source>
        <dbReference type="ARBA" id="ARBA00022737"/>
    </source>
</evidence>
<sequence length="132" mass="15192">EELGKATVRRNYIAFRAGDLTVRRGQEVTVLNIDDPDWTFVRTAHGRVGFVPSYYLDNYSDNIRARCMSAESQHLLVIKDFYGQHAMDISVKEGEWIRVISRDPDGWLWVRRLRNGKEGFLPSHVAILATNV</sequence>
<evidence type="ECO:0000313" key="6">
    <source>
        <dbReference type="Proteomes" id="UP001331761"/>
    </source>
</evidence>
<protein>
    <recommendedName>
        <fullName evidence="4">SH3 domain-containing protein</fullName>
    </recommendedName>
</protein>
<evidence type="ECO:0000256" key="3">
    <source>
        <dbReference type="PROSITE-ProRule" id="PRU00192"/>
    </source>
</evidence>
<dbReference type="PANTHER" id="PTHR15706">
    <property type="entry name" value="SH3 MULTIPLE DOMAIN"/>
    <property type="match status" value="1"/>
</dbReference>
<dbReference type="SMART" id="SM00326">
    <property type="entry name" value="SH3"/>
    <property type="match status" value="2"/>
</dbReference>
<evidence type="ECO:0000313" key="5">
    <source>
        <dbReference type="EMBL" id="KAK5984220.1"/>
    </source>
</evidence>
<proteinExistence type="predicted"/>
<keyword evidence="2" id="KW-0677">Repeat</keyword>
<accession>A0AAN8G5R2</accession>
<dbReference type="PANTHER" id="PTHR15706:SF2">
    <property type="entry name" value="SH3 AND PX DOMAIN-CONTAINING PROTEIN 2A"/>
    <property type="match status" value="1"/>
</dbReference>
<gene>
    <name evidence="5" type="ORF">GCK32_010573</name>
</gene>
<dbReference type="GO" id="GO:0042554">
    <property type="term" value="P:superoxide anion generation"/>
    <property type="evidence" value="ECO:0007669"/>
    <property type="project" value="TreeGrafter"/>
</dbReference>
<name>A0AAN8G5R2_TRICO</name>
<evidence type="ECO:0000256" key="1">
    <source>
        <dbReference type="ARBA" id="ARBA00022443"/>
    </source>
</evidence>
<dbReference type="Proteomes" id="UP001331761">
    <property type="component" value="Unassembled WGS sequence"/>
</dbReference>
<feature type="domain" description="SH3" evidence="4">
    <location>
        <begin position="1"/>
        <end position="61"/>
    </location>
</feature>
<dbReference type="AlphaFoldDB" id="A0AAN8G5R2"/>
<organism evidence="5 6">
    <name type="scientific">Trichostrongylus colubriformis</name>
    <name type="common">Black scour worm</name>
    <dbReference type="NCBI Taxonomy" id="6319"/>
    <lineage>
        <taxon>Eukaryota</taxon>
        <taxon>Metazoa</taxon>
        <taxon>Ecdysozoa</taxon>
        <taxon>Nematoda</taxon>
        <taxon>Chromadorea</taxon>
        <taxon>Rhabditida</taxon>
        <taxon>Rhabditina</taxon>
        <taxon>Rhabditomorpha</taxon>
        <taxon>Strongyloidea</taxon>
        <taxon>Trichostrongylidae</taxon>
        <taxon>Trichostrongylus</taxon>
    </lineage>
</organism>
<evidence type="ECO:0000259" key="4">
    <source>
        <dbReference type="PROSITE" id="PS50002"/>
    </source>
</evidence>
<comment type="caution">
    <text evidence="5">The sequence shown here is derived from an EMBL/GenBank/DDBJ whole genome shotgun (WGS) entry which is preliminary data.</text>
</comment>
<feature type="non-terminal residue" evidence="5">
    <location>
        <position position="1"/>
    </location>
</feature>
<dbReference type="GO" id="GO:0016176">
    <property type="term" value="F:superoxide-generating NADPH oxidase activator activity"/>
    <property type="evidence" value="ECO:0007669"/>
    <property type="project" value="TreeGrafter"/>
</dbReference>
<dbReference type="Pfam" id="PF00018">
    <property type="entry name" value="SH3_1"/>
    <property type="match status" value="1"/>
</dbReference>
<dbReference type="SUPFAM" id="SSF50044">
    <property type="entry name" value="SH3-domain"/>
    <property type="match status" value="2"/>
</dbReference>
<keyword evidence="6" id="KW-1185">Reference proteome</keyword>
<feature type="domain" description="SH3" evidence="4">
    <location>
        <begin position="70"/>
        <end position="131"/>
    </location>
</feature>
<reference evidence="5 6" key="1">
    <citation type="submission" date="2019-10" db="EMBL/GenBank/DDBJ databases">
        <title>Assembly and Annotation for the nematode Trichostrongylus colubriformis.</title>
        <authorList>
            <person name="Martin J."/>
        </authorList>
    </citation>
    <scope>NUCLEOTIDE SEQUENCE [LARGE SCALE GENOMIC DNA]</scope>
    <source>
        <strain evidence="5">G859</strain>
        <tissue evidence="5">Whole worm</tissue>
    </source>
</reference>
<dbReference type="PROSITE" id="PS50002">
    <property type="entry name" value="SH3"/>
    <property type="match status" value="2"/>
</dbReference>
<dbReference type="InterPro" id="IPR001452">
    <property type="entry name" value="SH3_domain"/>
</dbReference>
<dbReference type="Pfam" id="PF07653">
    <property type="entry name" value="SH3_2"/>
    <property type="match status" value="1"/>
</dbReference>
<dbReference type="Gene3D" id="2.30.30.40">
    <property type="entry name" value="SH3 Domains"/>
    <property type="match status" value="2"/>
</dbReference>
<dbReference type="EMBL" id="WIXE01003132">
    <property type="protein sequence ID" value="KAK5984220.1"/>
    <property type="molecule type" value="Genomic_DNA"/>
</dbReference>
<dbReference type="GO" id="GO:0005737">
    <property type="term" value="C:cytoplasm"/>
    <property type="evidence" value="ECO:0007669"/>
    <property type="project" value="TreeGrafter"/>
</dbReference>
<keyword evidence="1 3" id="KW-0728">SH3 domain</keyword>
<dbReference type="InterPro" id="IPR036028">
    <property type="entry name" value="SH3-like_dom_sf"/>
</dbReference>
<dbReference type="InterPro" id="IPR051228">
    <property type="entry name" value="NADPH_Oxidase/PX-Domain"/>
</dbReference>